<evidence type="ECO:0000256" key="1">
    <source>
        <dbReference type="ARBA" id="ARBA00004123"/>
    </source>
</evidence>
<sequence length="1920" mass="214486">MADTEPPPVDWNTALPYDTAAAGARWIEDISQGLAVATAAGDFAPGCIYWSRQLNSYLDLKYTLTTEQRVRLAKILYELIVTPGMDISLVGSFASLCTQLIKKEKLIPTDQLILQWRPLYDIIQRNLYPRQKEKVYPGAGRHAPSVMKLVMYANRFFPPEATAEILEELLPDINIHDLQHTQNVQSLLVFFLPVSKPPPTLTNIPNAPPFYWVPTMFSLWSMVANLSSYDGLYIELLANLAEKQVATPETVGWTDAQIRHVFSVGLRSFDLPVGGTGDGRGPGAVRVSHGSSLMNMLDAGRKNRTVEAFAKFIIYTIYPSSADAGQSHPSKSLEHLATMIRSVESYFHPSNSGRWGYQLARFIQVLASEFLRRLRKEDKPTCETPQRLRLTKSIAEDFVTILRPVALSAMFGKDQIAVLSIHGCLKNLAWIEPQLIIPSLLERIYPGLETLTETHRTLTSLGTLWSISIPLLNRRHFPQGGRHLPALLELTLPGIDLNDPAKTSAALMFITHAAMCAPLVDLTKGHRGAGGAPVGGRRNSMVEVDAGDDESARMEVDEEEEDEACRLGTAEFEGWAAKFLDRIFVMEHGKAATNRTMETNLIQLVMYACELVFAQMSPDLQDVSLRKLVNFVSFNVVPNATKAIGTLCTLVGGNEPSKRLAAFLPLCHDRILAELNNGAASDSTSSTTGNPFGFASMSDASLHWWQAILFNLVGHSGAELLKYRKEMTELMTASVEICHSKRGYKWAGKLLRFALVDLTAIYPLEIRSQGKARWHDPEFINNSHKYWAEPGDIRNLDIDWHVPSQEEIDWALEIINHFVPLCISKLRELSGASAQKLDTRKVSNEFSKWLTLLRNLIIGFSTLVPPKSTDREPSTDAEDPFIPQFKKQPVSAGYCFANAEDERLKRVEELREEIGTVLHDVAVYLEREREDDTGAIQAVVKSVKMFLTHRGVDRGKFEGQVRGYKYAKVSYSSILLADVGRGVWVNKCLQMSIKVADDEKRHPRYMLVKRAHLLHLARLKYNSSQSAHTSIVTALTDDLSHLSLGKYSQIRKAAQSALTRAIRCFPGEKYRLFGRFIEGLEVGADGRRDPDRMKGSLYLLKSSGFLGLALRDWRHAGAFMETLSRAQHEDKPSVLELIRKVFLEYLMQAGEMPIDVAVTEGAKESAGVLGHVGDGDGEIQRLRSKVAQKASESRDRYHQLMQSLLTILNGNTLHWRFGAMTVNFLDLILRSDEPVPLSLTRFVAEGAVSEHPAMRKVCLTVLYRILIILKLRAVKANGGVEADVKRHVVPDEGLASSVLEEHGKPISEENWGSTQLVDTLSAGWYCWPSNLKVYRFGSVVPPGQLRYTDPSSSETQTYLSTVFTSPEFWTKFLSYQSQEISRGMEMFDVASARFYKYMFTVFLDGPMMPFRKAVEKCLERTEEKSLQRAGAEALAGLVRGSKHWDFGRTKEMWEWVGPALERGLGAANQESLYYWGECLKFACANRDPRRVYPIVKMVFDAPLDVNSHSFFAESKKLGLIRSLLVNFHWRVLPLTLPLLRSYFAVINHPYQQVRDALGANINDLLQLQWRPGHRDVAESVRKSIESASVGNKIGEVPTDANAEIQGLLEGLMRQLQAWRAERPETNVGGSNYGNAGKTVLAWAAPALVSYRVAGTYPLIPHIMPEVFMMQDWEDQDLQKMAQAVAAVYPTLPHPSQMIPQAVQMLLSVLTYNGNGGGEEGRIGGNGGTNARERRWHVKARVLPVLQVFYFKHLHLLEEGLAVEVLETVSGLLRDPQVEVRQLASVTLSGLVRCSQRAAISTLKQSFENDLAAAPLPKRKRAAQGGAPIPSEIIVKRHAAVLGLASLVQAFPYEVPSWMPETLVTLAGCVSDPTPIAPTVSKTFTDFRRTHQDNWHEDMQKFTEDQLGVLSDLLISPSYYA</sequence>
<evidence type="ECO:0000256" key="6">
    <source>
        <dbReference type="ARBA" id="ARBA00022763"/>
    </source>
</evidence>
<comment type="similarity">
    <text evidence="3">Belongs to the BLM10 family.</text>
</comment>
<dbReference type="GO" id="GO:0016504">
    <property type="term" value="F:peptidase activator activity"/>
    <property type="evidence" value="ECO:0007669"/>
    <property type="project" value="InterPro"/>
</dbReference>
<dbReference type="Pfam" id="PF23096">
    <property type="entry name" value="HEAT_PSME4"/>
    <property type="match status" value="1"/>
</dbReference>
<evidence type="ECO:0000256" key="4">
    <source>
        <dbReference type="ARBA" id="ARBA00022490"/>
    </source>
</evidence>
<dbReference type="InterPro" id="IPR055455">
    <property type="entry name" value="HEAT_PSME4"/>
</dbReference>
<dbReference type="PANTHER" id="PTHR32170">
    <property type="entry name" value="PROTEASOME ACTIVATOR COMPLEX SUBUNIT 4"/>
    <property type="match status" value="1"/>
</dbReference>
<dbReference type="Pfam" id="PF11919">
    <property type="entry name" value="PSME4_C"/>
    <property type="match status" value="1"/>
</dbReference>
<reference evidence="12" key="1">
    <citation type="submission" date="2020-05" db="EMBL/GenBank/DDBJ databases">
        <title>Phylogenomic resolution of chytrid fungi.</title>
        <authorList>
            <person name="Stajich J.E."/>
            <person name="Amses K."/>
            <person name="Simmons R."/>
            <person name="Seto K."/>
            <person name="Myers J."/>
            <person name="Bonds A."/>
            <person name="Quandt C.A."/>
            <person name="Barry K."/>
            <person name="Liu P."/>
            <person name="Grigoriev I."/>
            <person name="Longcore J.E."/>
            <person name="James T.Y."/>
        </authorList>
    </citation>
    <scope>NUCLEOTIDE SEQUENCE</scope>
    <source>
        <strain evidence="12">JEL0318</strain>
    </source>
</reference>
<dbReference type="EMBL" id="JADGJD010000506">
    <property type="protein sequence ID" value="KAJ3050497.1"/>
    <property type="molecule type" value="Genomic_DNA"/>
</dbReference>
<feature type="domain" description="Proteasome activator Blm10 middle HEAT repeats region" evidence="10">
    <location>
        <begin position="336"/>
        <end position="863"/>
    </location>
</feature>
<dbReference type="GO" id="GO:0005829">
    <property type="term" value="C:cytosol"/>
    <property type="evidence" value="ECO:0007669"/>
    <property type="project" value="TreeGrafter"/>
</dbReference>
<dbReference type="GO" id="GO:0006281">
    <property type="term" value="P:DNA repair"/>
    <property type="evidence" value="ECO:0007669"/>
    <property type="project" value="UniProtKB-KW"/>
</dbReference>
<feature type="domain" description="Proteasome activator complex subunit 4-like HEAT repeat-like" evidence="11">
    <location>
        <begin position="1248"/>
        <end position="1520"/>
    </location>
</feature>
<gene>
    <name evidence="12" type="ORF">HK097_008547</name>
</gene>
<evidence type="ECO:0000259" key="10">
    <source>
        <dbReference type="Pfam" id="PF16507"/>
    </source>
</evidence>
<keyword evidence="6" id="KW-0227">DNA damage</keyword>
<organism evidence="12 13">
    <name type="scientific">Rhizophlyctis rosea</name>
    <dbReference type="NCBI Taxonomy" id="64517"/>
    <lineage>
        <taxon>Eukaryota</taxon>
        <taxon>Fungi</taxon>
        <taxon>Fungi incertae sedis</taxon>
        <taxon>Chytridiomycota</taxon>
        <taxon>Chytridiomycota incertae sedis</taxon>
        <taxon>Chytridiomycetes</taxon>
        <taxon>Rhizophlyctidales</taxon>
        <taxon>Rhizophlyctidaceae</taxon>
        <taxon>Rhizophlyctis</taxon>
    </lineage>
</organism>
<comment type="subcellular location">
    <subcellularLocation>
        <location evidence="2">Cytoplasm</location>
    </subcellularLocation>
    <subcellularLocation>
        <location evidence="1">Nucleus</location>
    </subcellularLocation>
</comment>
<dbReference type="InterPro" id="IPR016024">
    <property type="entry name" value="ARM-type_fold"/>
</dbReference>
<evidence type="ECO:0000256" key="7">
    <source>
        <dbReference type="ARBA" id="ARBA00023204"/>
    </source>
</evidence>
<dbReference type="InterPro" id="IPR021843">
    <property type="entry name" value="PSME4_C"/>
</dbReference>
<dbReference type="GO" id="GO:0070628">
    <property type="term" value="F:proteasome binding"/>
    <property type="evidence" value="ECO:0007669"/>
    <property type="project" value="InterPro"/>
</dbReference>
<evidence type="ECO:0000256" key="3">
    <source>
        <dbReference type="ARBA" id="ARBA00005739"/>
    </source>
</evidence>
<keyword evidence="13" id="KW-1185">Reference proteome</keyword>
<dbReference type="GO" id="GO:0010499">
    <property type="term" value="P:proteasomal ubiquitin-independent protein catabolic process"/>
    <property type="evidence" value="ECO:0007669"/>
    <property type="project" value="TreeGrafter"/>
</dbReference>
<evidence type="ECO:0008006" key="14">
    <source>
        <dbReference type="Google" id="ProtNLM"/>
    </source>
</evidence>
<dbReference type="InterPro" id="IPR032430">
    <property type="entry name" value="Blm10_mid"/>
</dbReference>
<dbReference type="SUPFAM" id="SSF48371">
    <property type="entry name" value="ARM repeat"/>
    <property type="match status" value="1"/>
</dbReference>
<proteinExistence type="inferred from homology"/>
<evidence type="ECO:0000259" key="11">
    <source>
        <dbReference type="Pfam" id="PF23096"/>
    </source>
</evidence>
<keyword evidence="4" id="KW-0963">Cytoplasm</keyword>
<evidence type="ECO:0000313" key="12">
    <source>
        <dbReference type="EMBL" id="KAJ3050497.1"/>
    </source>
</evidence>
<evidence type="ECO:0000256" key="5">
    <source>
        <dbReference type="ARBA" id="ARBA00022737"/>
    </source>
</evidence>
<dbReference type="Pfam" id="PF16507">
    <property type="entry name" value="HEAT_PSME4_mid"/>
    <property type="match status" value="1"/>
</dbReference>
<keyword evidence="5" id="KW-0677">Repeat</keyword>
<dbReference type="InterPro" id="IPR035309">
    <property type="entry name" value="PSME4"/>
</dbReference>
<accession>A0AAD5X4H5</accession>
<keyword evidence="8" id="KW-0539">Nucleus</keyword>
<dbReference type="Proteomes" id="UP001212841">
    <property type="component" value="Unassembled WGS sequence"/>
</dbReference>
<feature type="domain" description="Proteasome activator complex subunit 4 C-terminal" evidence="9">
    <location>
        <begin position="1834"/>
        <end position="1920"/>
    </location>
</feature>
<evidence type="ECO:0000256" key="8">
    <source>
        <dbReference type="ARBA" id="ARBA00023242"/>
    </source>
</evidence>
<comment type="caution">
    <text evidence="12">The sequence shown here is derived from an EMBL/GenBank/DDBJ whole genome shotgun (WGS) entry which is preliminary data.</text>
</comment>
<protein>
    <recommendedName>
        <fullName evidence="14">Proteasome activator subunit 4</fullName>
    </recommendedName>
</protein>
<evidence type="ECO:0000313" key="13">
    <source>
        <dbReference type="Proteomes" id="UP001212841"/>
    </source>
</evidence>
<keyword evidence="7" id="KW-0234">DNA repair</keyword>
<dbReference type="PANTHER" id="PTHR32170:SF3">
    <property type="entry name" value="PROTEASOME ACTIVATOR COMPLEX SUBUNIT 4"/>
    <property type="match status" value="1"/>
</dbReference>
<dbReference type="GO" id="GO:0005634">
    <property type="term" value="C:nucleus"/>
    <property type="evidence" value="ECO:0007669"/>
    <property type="project" value="UniProtKB-SubCell"/>
</dbReference>
<name>A0AAD5X4H5_9FUNG</name>
<evidence type="ECO:0000256" key="2">
    <source>
        <dbReference type="ARBA" id="ARBA00004496"/>
    </source>
</evidence>
<evidence type="ECO:0000259" key="9">
    <source>
        <dbReference type="Pfam" id="PF11919"/>
    </source>
</evidence>